<evidence type="ECO:0000256" key="4">
    <source>
        <dbReference type="ARBA" id="ARBA00022989"/>
    </source>
</evidence>
<feature type="transmembrane region" description="Helical" evidence="6">
    <location>
        <begin position="106"/>
        <end position="128"/>
    </location>
</feature>
<keyword evidence="3 6" id="KW-0812">Transmembrane</keyword>
<accession>A0A645G1V8</accession>
<sequence>MLGVAGIMNQTLDKIIFPFLIEDPELAKSELGIYSACFKISMVMMMFTQAFRYAYEPFIFAQHKDKNSKEAYADAMKFFIIFSLLIFLGMVFYLDIFKYIIQHDYWAGLKVIPIVLFSYIFQGVFFNLSLWYKLTDKTMYGAWFSVIGAVITIAINVIFVPVFSYMASAWAAFACYFVMMLLSYFYGQKHMPINYNMKSIGIYTVLAVGLFLISLLINTPYTLLNMVLKTGLLAIFIIYFIRKDFPLNRIPLIKKFIK</sequence>
<keyword evidence="2" id="KW-1003">Cell membrane</keyword>
<comment type="subcellular location">
    <subcellularLocation>
        <location evidence="1">Cell membrane</location>
        <topology evidence="1">Multi-pass membrane protein</topology>
    </subcellularLocation>
</comment>
<name>A0A645G1V8_9ZZZZ</name>
<dbReference type="InterPro" id="IPR050833">
    <property type="entry name" value="Poly_Biosynth_Transport"/>
</dbReference>
<feature type="transmembrane region" description="Helical" evidence="6">
    <location>
        <begin position="75"/>
        <end position="94"/>
    </location>
</feature>
<feature type="transmembrane region" description="Helical" evidence="6">
    <location>
        <begin position="223"/>
        <end position="241"/>
    </location>
</feature>
<evidence type="ECO:0000256" key="5">
    <source>
        <dbReference type="ARBA" id="ARBA00023136"/>
    </source>
</evidence>
<comment type="caution">
    <text evidence="7">The sequence shown here is derived from an EMBL/GenBank/DDBJ whole genome shotgun (WGS) entry which is preliminary data.</text>
</comment>
<dbReference type="EMBL" id="VSSQ01067554">
    <property type="protein sequence ID" value="MPN19922.1"/>
    <property type="molecule type" value="Genomic_DNA"/>
</dbReference>
<feature type="transmembrane region" description="Helical" evidence="6">
    <location>
        <begin position="140"/>
        <end position="163"/>
    </location>
</feature>
<keyword evidence="5 6" id="KW-0472">Membrane</keyword>
<dbReference type="PANTHER" id="PTHR30250:SF11">
    <property type="entry name" value="O-ANTIGEN TRANSPORTER-RELATED"/>
    <property type="match status" value="1"/>
</dbReference>
<evidence type="ECO:0000256" key="2">
    <source>
        <dbReference type="ARBA" id="ARBA00022475"/>
    </source>
</evidence>
<feature type="transmembrane region" description="Helical" evidence="6">
    <location>
        <begin position="33"/>
        <end position="55"/>
    </location>
</feature>
<dbReference type="InterPro" id="IPR002528">
    <property type="entry name" value="MATE_fam"/>
</dbReference>
<keyword evidence="4 6" id="KW-1133">Transmembrane helix</keyword>
<gene>
    <name evidence="7" type="ORF">SDC9_167297</name>
</gene>
<evidence type="ECO:0000256" key="6">
    <source>
        <dbReference type="SAM" id="Phobius"/>
    </source>
</evidence>
<dbReference type="GO" id="GO:0042910">
    <property type="term" value="F:xenobiotic transmembrane transporter activity"/>
    <property type="evidence" value="ECO:0007669"/>
    <property type="project" value="InterPro"/>
</dbReference>
<evidence type="ECO:0000256" key="3">
    <source>
        <dbReference type="ARBA" id="ARBA00022692"/>
    </source>
</evidence>
<dbReference type="Pfam" id="PF01554">
    <property type="entry name" value="MatE"/>
    <property type="match status" value="1"/>
</dbReference>
<dbReference type="GO" id="GO:0005886">
    <property type="term" value="C:plasma membrane"/>
    <property type="evidence" value="ECO:0007669"/>
    <property type="project" value="UniProtKB-SubCell"/>
</dbReference>
<dbReference type="PANTHER" id="PTHR30250">
    <property type="entry name" value="PST FAMILY PREDICTED COLANIC ACID TRANSPORTER"/>
    <property type="match status" value="1"/>
</dbReference>
<dbReference type="GO" id="GO:0015297">
    <property type="term" value="F:antiporter activity"/>
    <property type="evidence" value="ECO:0007669"/>
    <property type="project" value="InterPro"/>
</dbReference>
<organism evidence="7">
    <name type="scientific">bioreactor metagenome</name>
    <dbReference type="NCBI Taxonomy" id="1076179"/>
    <lineage>
        <taxon>unclassified sequences</taxon>
        <taxon>metagenomes</taxon>
        <taxon>ecological metagenomes</taxon>
    </lineage>
</organism>
<evidence type="ECO:0000313" key="7">
    <source>
        <dbReference type="EMBL" id="MPN19922.1"/>
    </source>
</evidence>
<feature type="transmembrane region" description="Helical" evidence="6">
    <location>
        <begin position="169"/>
        <end position="187"/>
    </location>
</feature>
<protein>
    <submittedName>
        <fullName evidence="7">Uncharacterized protein</fullName>
    </submittedName>
</protein>
<dbReference type="AlphaFoldDB" id="A0A645G1V8"/>
<proteinExistence type="predicted"/>
<evidence type="ECO:0000256" key="1">
    <source>
        <dbReference type="ARBA" id="ARBA00004651"/>
    </source>
</evidence>
<reference evidence="7" key="1">
    <citation type="submission" date="2019-08" db="EMBL/GenBank/DDBJ databases">
        <authorList>
            <person name="Kucharzyk K."/>
            <person name="Murdoch R.W."/>
            <person name="Higgins S."/>
            <person name="Loffler F."/>
        </authorList>
    </citation>
    <scope>NUCLEOTIDE SEQUENCE</scope>
</reference>
<feature type="transmembrane region" description="Helical" evidence="6">
    <location>
        <begin position="199"/>
        <end position="217"/>
    </location>
</feature>